<dbReference type="OrthoDB" id="270162at2"/>
<dbReference type="Pfam" id="PF06912">
    <property type="entry name" value="DUF1275"/>
    <property type="match status" value="1"/>
</dbReference>
<accession>A0A0M4DGU4</accession>
<evidence type="ECO:0000313" key="3">
    <source>
        <dbReference type="Proteomes" id="UP000057158"/>
    </source>
</evidence>
<dbReference type="KEGG" id="des:DSOUD_1138"/>
<keyword evidence="1" id="KW-0472">Membrane</keyword>
<dbReference type="STRING" id="1603606.DSOUD_1138"/>
<keyword evidence="3" id="KW-1185">Reference proteome</keyword>
<dbReference type="RefSeq" id="WP_053550077.1">
    <property type="nucleotide sequence ID" value="NZ_CP010802.1"/>
</dbReference>
<dbReference type="Proteomes" id="UP000057158">
    <property type="component" value="Chromosome"/>
</dbReference>
<feature type="transmembrane region" description="Helical" evidence="1">
    <location>
        <begin position="125"/>
        <end position="146"/>
    </location>
</feature>
<evidence type="ECO:0008006" key="4">
    <source>
        <dbReference type="Google" id="ProtNLM"/>
    </source>
</evidence>
<dbReference type="EMBL" id="CP010802">
    <property type="protein sequence ID" value="ALC15920.1"/>
    <property type="molecule type" value="Genomic_DNA"/>
</dbReference>
<dbReference type="PANTHER" id="PTHR37314">
    <property type="entry name" value="SLR0142 PROTEIN"/>
    <property type="match status" value="1"/>
</dbReference>
<organism evidence="2 3">
    <name type="scientific">Desulfuromonas soudanensis</name>
    <dbReference type="NCBI Taxonomy" id="1603606"/>
    <lineage>
        <taxon>Bacteria</taxon>
        <taxon>Pseudomonadati</taxon>
        <taxon>Thermodesulfobacteriota</taxon>
        <taxon>Desulfuromonadia</taxon>
        <taxon>Desulfuromonadales</taxon>
        <taxon>Desulfuromonadaceae</taxon>
        <taxon>Desulfuromonas</taxon>
    </lineage>
</organism>
<dbReference type="AlphaFoldDB" id="A0A0M4DGU4"/>
<dbReference type="PATRIC" id="fig|1603606.3.peg.1243"/>
<feature type="transmembrane region" description="Helical" evidence="1">
    <location>
        <begin position="101"/>
        <end position="119"/>
    </location>
</feature>
<name>A0A0M4DGU4_9BACT</name>
<dbReference type="PANTHER" id="PTHR37314:SF4">
    <property type="entry name" value="UPF0700 TRANSMEMBRANE PROTEIN YOAK"/>
    <property type="match status" value="1"/>
</dbReference>
<sequence>MPYSPYREKSSFHREHPWVVVFGTLLSSVAGYVNAVLLGIYHVPVSHMSGAVSRLAIDLSTANRPDFRGASAIFAGFLCGAILSGLIIGATQVRPGRRYGITMMIEGAILCTATLLLLGQNRLGIPLAAMACGLQNAMASSFYGLIIRTTHATGMVTDIGVLLGQFLRYRRIEVWKLALLTLLLSGFFTGGVLGALAYLRIGIPSLFLAAAGCGTAGLGYYLWRRRHLNDFVIDRWGVPAPEDM</sequence>
<reference evidence="2 3" key="1">
    <citation type="submission" date="2015-07" db="EMBL/GenBank/DDBJ databases">
        <title>Isolation and Genomic Characterization of a Novel Halophilic Metal-Reducing Deltaproteobacterium from the Deep Subsurface.</title>
        <authorList>
            <person name="Badalamenti J.P."/>
            <person name="Summers Z.M."/>
            <person name="Gralnick J.A."/>
            <person name="Bond D.R."/>
        </authorList>
    </citation>
    <scope>NUCLEOTIDE SEQUENCE [LARGE SCALE GENOMIC DNA]</scope>
    <source>
        <strain evidence="2 3">WTL</strain>
    </source>
</reference>
<feature type="transmembrane region" description="Helical" evidence="1">
    <location>
        <begin position="69"/>
        <end position="89"/>
    </location>
</feature>
<gene>
    <name evidence="2" type="ORF">DSOUD_1138</name>
</gene>
<keyword evidence="1" id="KW-0812">Transmembrane</keyword>
<dbReference type="InterPro" id="IPR010699">
    <property type="entry name" value="DUF1275"/>
</dbReference>
<proteinExistence type="predicted"/>
<feature type="transmembrane region" description="Helical" evidence="1">
    <location>
        <begin position="205"/>
        <end position="223"/>
    </location>
</feature>
<feature type="transmembrane region" description="Helical" evidence="1">
    <location>
        <begin position="177"/>
        <end position="199"/>
    </location>
</feature>
<feature type="transmembrane region" description="Helical" evidence="1">
    <location>
        <begin position="20"/>
        <end position="43"/>
    </location>
</feature>
<keyword evidence="1" id="KW-1133">Transmembrane helix</keyword>
<evidence type="ECO:0000313" key="2">
    <source>
        <dbReference type="EMBL" id="ALC15920.1"/>
    </source>
</evidence>
<protein>
    <recommendedName>
        <fullName evidence="4">DUF1275 domain-containing protein</fullName>
    </recommendedName>
</protein>
<evidence type="ECO:0000256" key="1">
    <source>
        <dbReference type="SAM" id="Phobius"/>
    </source>
</evidence>